<evidence type="ECO:0000313" key="1">
    <source>
        <dbReference type="EMBL" id="OTP66120.1"/>
    </source>
</evidence>
<dbReference type="AlphaFoldDB" id="A0A242M4K1"/>
<protein>
    <submittedName>
        <fullName evidence="1">Uncharacterized protein</fullName>
    </submittedName>
</protein>
<comment type="caution">
    <text evidence="1">The sequence shown here is derived from an EMBL/GenBank/DDBJ whole genome shotgun (WGS) entry which is preliminary data.</text>
</comment>
<dbReference type="EMBL" id="NBTY01000204">
    <property type="protein sequence ID" value="OTP66120.1"/>
    <property type="molecule type" value="Genomic_DNA"/>
</dbReference>
<dbReference type="Proteomes" id="UP000194546">
    <property type="component" value="Unassembled WGS sequence"/>
</dbReference>
<proteinExistence type="predicted"/>
<sequence length="48" mass="5070">MIAAIDLDQLAKTTPPVPRLVNPGRALLAWNPQAGVGHQVANSLLGKR</sequence>
<name>A0A242M4K1_CABSO</name>
<reference evidence="1 2" key="1">
    <citation type="submission" date="2017-03" db="EMBL/GenBank/DDBJ databases">
        <title>Genome analysis of strain PAMC 26510.</title>
        <authorList>
            <person name="Oh H.-M."/>
            <person name="Yang J.-A."/>
        </authorList>
    </citation>
    <scope>NUCLEOTIDE SEQUENCE [LARGE SCALE GENOMIC DNA]</scope>
    <source>
        <strain evidence="1 2">PAMC 26510</strain>
    </source>
</reference>
<organism evidence="1 2">
    <name type="scientific">Caballeronia sordidicola</name>
    <name type="common">Burkholderia sordidicola</name>
    <dbReference type="NCBI Taxonomy" id="196367"/>
    <lineage>
        <taxon>Bacteria</taxon>
        <taxon>Pseudomonadati</taxon>
        <taxon>Pseudomonadota</taxon>
        <taxon>Betaproteobacteria</taxon>
        <taxon>Burkholderiales</taxon>
        <taxon>Burkholderiaceae</taxon>
        <taxon>Caballeronia</taxon>
    </lineage>
</organism>
<accession>A0A242M4K1</accession>
<evidence type="ECO:0000313" key="2">
    <source>
        <dbReference type="Proteomes" id="UP000194546"/>
    </source>
</evidence>
<gene>
    <name evidence="1" type="ORF">PAMC26510_35915</name>
</gene>